<dbReference type="eggNOG" id="COG1131">
    <property type="taxonomic scope" value="Bacteria"/>
</dbReference>
<feature type="domain" description="ABC transporter" evidence="4">
    <location>
        <begin position="1"/>
        <end position="229"/>
    </location>
</feature>
<evidence type="ECO:0000313" key="5">
    <source>
        <dbReference type="EMBL" id="AAO05223.1"/>
    </source>
</evidence>
<dbReference type="GO" id="GO:0016887">
    <property type="term" value="F:ATP hydrolysis activity"/>
    <property type="evidence" value="ECO:0007669"/>
    <property type="project" value="InterPro"/>
</dbReference>
<dbReference type="NCBIfam" id="NF047565">
    <property type="entry name" value="PSM_export_PmtA"/>
    <property type="match status" value="1"/>
</dbReference>
<dbReference type="CDD" id="cd03230">
    <property type="entry name" value="ABC_DR_subfamily_A"/>
    <property type="match status" value="1"/>
</dbReference>
<sequence>MNAIELKDVNYRSNAFQLQDVSFNVPKGYVTGFIGGNGAGKTTIIRLIMDLIQSESGTISVFEKDIKIHPREIKNKIGFVYSEIYFNQKWTVKKLENIIAPFYDRWDHEIFIKYLKFFQLPYKNKIKTFSTGMKMKLSLAIAFSHHAELFILDEPTSGLDPLIRNELLEIIQQELIDENKTVFFSTHIISDLEKIADYIVFLSEGEIIFNESRDKLSQKYKIVSGSNEDLDEELDELLIYKESKQTGYIGLTEYYQTFNELFGSGVEIKDASIEQLMIYLEKSKHKRNTNSKYKVRFNYEAIND</sequence>
<dbReference type="InterPro" id="IPR003593">
    <property type="entry name" value="AAA+_ATPase"/>
</dbReference>
<dbReference type="RefSeq" id="WP_001830432.1">
    <property type="nucleotide sequence ID" value="NC_004461.1"/>
</dbReference>
<evidence type="ECO:0000259" key="4">
    <source>
        <dbReference type="PROSITE" id="PS50893"/>
    </source>
</evidence>
<evidence type="ECO:0000256" key="2">
    <source>
        <dbReference type="ARBA" id="ARBA00022741"/>
    </source>
</evidence>
<keyword evidence="1" id="KW-0813">Transport</keyword>
<dbReference type="SMART" id="SM00382">
    <property type="entry name" value="AAA"/>
    <property type="match status" value="1"/>
</dbReference>
<dbReference type="EMBL" id="AE015929">
    <property type="protein sequence ID" value="AAO05223.1"/>
    <property type="molecule type" value="Genomic_DNA"/>
</dbReference>
<dbReference type="PANTHER" id="PTHR42939">
    <property type="entry name" value="ABC TRANSPORTER ATP-BINDING PROTEIN ALBC-RELATED"/>
    <property type="match status" value="1"/>
</dbReference>
<protein>
    <submittedName>
        <fullName evidence="5">ABC transporter (ATP-binding protein)</fullName>
    </submittedName>
</protein>
<dbReference type="PANTHER" id="PTHR42939:SF3">
    <property type="entry name" value="ABC TRANSPORTER ATP-BINDING COMPONENT"/>
    <property type="match status" value="1"/>
</dbReference>
<evidence type="ECO:0000256" key="3">
    <source>
        <dbReference type="ARBA" id="ARBA00022840"/>
    </source>
</evidence>
<dbReference type="InterPro" id="IPR051782">
    <property type="entry name" value="ABC_Transporter_VariousFunc"/>
</dbReference>
<dbReference type="InterPro" id="IPR003439">
    <property type="entry name" value="ABC_transporter-like_ATP-bd"/>
</dbReference>
<reference evidence="5 6" key="1">
    <citation type="journal article" date="2003" name="Mol. Microbiol.">
        <title>Genome-based analysis of virulence genes in a non-biofilm-forming Staphylococcus epidermidis strain (ATCC 12228).</title>
        <authorList>
            <person name="Zhang Y.Q."/>
            <person name="Ren S.X."/>
            <person name="Li H.L."/>
            <person name="Wang Y.X."/>
            <person name="Fu G."/>
            <person name="Yang J."/>
            <person name="Qin Z.Q."/>
            <person name="Miao Y.G."/>
            <person name="Wang W.Y."/>
            <person name="Chen R.S."/>
            <person name="Shen Y."/>
            <person name="Chen Z."/>
            <person name="Yuan Z.H."/>
            <person name="Zhao G.P."/>
            <person name="Qu D."/>
            <person name="Danchin A."/>
            <person name="Wen Y.M."/>
        </authorList>
    </citation>
    <scope>NUCLEOTIDE SEQUENCE [LARGE SCALE GENOMIC DNA]</scope>
    <source>
        <strain evidence="6">ATCC 12228 / FDA PCI 1200</strain>
    </source>
</reference>
<keyword evidence="2" id="KW-0547">Nucleotide-binding</keyword>
<evidence type="ECO:0000256" key="1">
    <source>
        <dbReference type="ARBA" id="ARBA00022448"/>
    </source>
</evidence>
<dbReference type="SUPFAM" id="SSF52540">
    <property type="entry name" value="P-loop containing nucleoside triphosphate hydrolases"/>
    <property type="match status" value="1"/>
</dbReference>
<dbReference type="PROSITE" id="PS50893">
    <property type="entry name" value="ABC_TRANSPORTER_2"/>
    <property type="match status" value="1"/>
</dbReference>
<gene>
    <name evidence="5" type="ordered locus">SE_1624</name>
</gene>
<evidence type="ECO:0000313" key="6">
    <source>
        <dbReference type="Proteomes" id="UP000001411"/>
    </source>
</evidence>
<dbReference type="OrthoDB" id="9804819at2"/>
<accession>A0A0H2VJH6</accession>
<dbReference type="Pfam" id="PF00005">
    <property type="entry name" value="ABC_tran"/>
    <property type="match status" value="1"/>
</dbReference>
<dbReference type="KEGG" id="sep:SE_1624"/>
<keyword evidence="3 5" id="KW-0067">ATP-binding</keyword>
<organism evidence="5 6">
    <name type="scientific">Staphylococcus epidermidis (strain ATCC 12228 / FDA PCI 1200)</name>
    <dbReference type="NCBI Taxonomy" id="176280"/>
    <lineage>
        <taxon>Bacteria</taxon>
        <taxon>Bacillati</taxon>
        <taxon>Bacillota</taxon>
        <taxon>Bacilli</taxon>
        <taxon>Bacillales</taxon>
        <taxon>Staphylococcaceae</taxon>
        <taxon>Staphylococcus</taxon>
    </lineage>
</organism>
<proteinExistence type="predicted"/>
<dbReference type="Gene3D" id="3.40.50.300">
    <property type="entry name" value="P-loop containing nucleotide triphosphate hydrolases"/>
    <property type="match status" value="1"/>
</dbReference>
<dbReference type="InterPro" id="IPR027417">
    <property type="entry name" value="P-loop_NTPase"/>
</dbReference>
<dbReference type="Proteomes" id="UP000001411">
    <property type="component" value="Chromosome"/>
</dbReference>
<dbReference type="AlphaFoldDB" id="A0A0H2VJH6"/>
<name>A0A0H2VJH6_STAES</name>
<dbReference type="HOGENOM" id="CLU_000604_1_2_9"/>
<dbReference type="GO" id="GO:0005524">
    <property type="term" value="F:ATP binding"/>
    <property type="evidence" value="ECO:0007669"/>
    <property type="project" value="UniProtKB-KW"/>
</dbReference>
<dbReference type="PATRIC" id="fig|176280.10.peg.1589"/>